<name>A0A401USV5_9CLOT</name>
<dbReference type="EMBL" id="BHYK01000037">
    <property type="protein sequence ID" value="GCD12639.1"/>
    <property type="molecule type" value="Genomic_DNA"/>
</dbReference>
<reference evidence="1 2" key="1">
    <citation type="submission" date="2018-11" db="EMBL/GenBank/DDBJ databases">
        <title>Genome sequencing and assembly of Clostridium tagluense strain A121.</title>
        <authorList>
            <person name="Murakami T."/>
            <person name="Segawa T."/>
            <person name="Shcherbakova V.A."/>
            <person name="Mori H."/>
            <person name="Yoshimura Y."/>
        </authorList>
    </citation>
    <scope>NUCLEOTIDE SEQUENCE [LARGE SCALE GENOMIC DNA]</scope>
    <source>
        <strain evidence="1 2">A121</strain>
    </source>
</reference>
<keyword evidence="2" id="KW-1185">Reference proteome</keyword>
<sequence length="151" mass="17847">MNKKKYSIGNFINYVTESGIDNGMVTGYSNGNYLVKNNFNRIIAIKTDNAFDTVKEAWDKRHTEILTFEDAWKDVPNDWVRTDRHDQDTIEDLLWATVLELDLLTQRCTVHDELHHMTRKKAIRLCKEFLFKYKEYATEEDTKTSIVDYTI</sequence>
<protein>
    <submittedName>
        <fullName evidence="1">Uncharacterized protein</fullName>
    </submittedName>
</protein>
<dbReference type="OrthoDB" id="2678541at2"/>
<comment type="caution">
    <text evidence="1">The sequence shown here is derived from an EMBL/GenBank/DDBJ whole genome shotgun (WGS) entry which is preliminary data.</text>
</comment>
<dbReference type="Proteomes" id="UP000287872">
    <property type="component" value="Unassembled WGS sequence"/>
</dbReference>
<dbReference type="AlphaFoldDB" id="A0A401USV5"/>
<evidence type="ECO:0000313" key="1">
    <source>
        <dbReference type="EMBL" id="GCD12639.1"/>
    </source>
</evidence>
<proteinExistence type="predicted"/>
<dbReference type="RefSeq" id="WP_125005484.1">
    <property type="nucleotide sequence ID" value="NZ_BHYK01000037.1"/>
</dbReference>
<accession>A0A401USV5</accession>
<evidence type="ECO:0000313" key="2">
    <source>
        <dbReference type="Proteomes" id="UP000287872"/>
    </source>
</evidence>
<gene>
    <name evidence="1" type="ORF">Ctaglu_42620</name>
</gene>
<organism evidence="1 2">
    <name type="scientific">Clostridium tagluense</name>
    <dbReference type="NCBI Taxonomy" id="360422"/>
    <lineage>
        <taxon>Bacteria</taxon>
        <taxon>Bacillati</taxon>
        <taxon>Bacillota</taxon>
        <taxon>Clostridia</taxon>
        <taxon>Eubacteriales</taxon>
        <taxon>Clostridiaceae</taxon>
        <taxon>Clostridium</taxon>
    </lineage>
</organism>